<dbReference type="Proteomes" id="UP000284277">
    <property type="component" value="Unassembled WGS sequence"/>
</dbReference>
<dbReference type="AlphaFoldDB" id="A0A419SUP6"/>
<protein>
    <submittedName>
        <fullName evidence="1">Uncharacterized protein</fullName>
    </submittedName>
</protein>
<keyword evidence="2" id="KW-1185">Reference proteome</keyword>
<gene>
    <name evidence="1" type="ORF">BET01_09410</name>
</gene>
<organism evidence="1 2">
    <name type="scientific">Lacrimispora algidixylanolytica</name>
    <dbReference type="NCBI Taxonomy" id="94868"/>
    <lineage>
        <taxon>Bacteria</taxon>
        <taxon>Bacillati</taxon>
        <taxon>Bacillota</taxon>
        <taxon>Clostridia</taxon>
        <taxon>Lachnospirales</taxon>
        <taxon>Lachnospiraceae</taxon>
        <taxon>Lacrimispora</taxon>
    </lineage>
</organism>
<dbReference type="InterPro" id="IPR011322">
    <property type="entry name" value="N-reg_PII-like_a/b"/>
</dbReference>
<accession>A0A419SUP6</accession>
<dbReference type="SUPFAM" id="SSF54913">
    <property type="entry name" value="GlnB-like"/>
    <property type="match status" value="1"/>
</dbReference>
<dbReference type="EMBL" id="MCIA01000033">
    <property type="protein sequence ID" value="RKD28944.1"/>
    <property type="molecule type" value="Genomic_DNA"/>
</dbReference>
<dbReference type="RefSeq" id="WP_120198387.1">
    <property type="nucleotide sequence ID" value="NZ_MCIA01000033.1"/>
</dbReference>
<dbReference type="OrthoDB" id="9803021at2"/>
<proteinExistence type="predicted"/>
<evidence type="ECO:0000313" key="2">
    <source>
        <dbReference type="Proteomes" id="UP000284277"/>
    </source>
</evidence>
<reference evidence="1 2" key="1">
    <citation type="submission" date="2016-08" db="EMBL/GenBank/DDBJ databases">
        <title>A new outlook on sporulation: Clostridium algidixylanolyticum.</title>
        <authorList>
            <person name="Poppleton D.I."/>
            <person name="Gribaldo S."/>
        </authorList>
    </citation>
    <scope>NUCLEOTIDE SEQUENCE [LARGE SCALE GENOMIC DNA]</scope>
    <source>
        <strain evidence="1 2">SPL73</strain>
    </source>
</reference>
<name>A0A419SUP6_9FIRM</name>
<sequence>MDNIEYLFIITGRKQKDALLSRMCSIDNRIVNTIYGKGTVKSNYLLDMLGLFPEENKVILTSVLPKDKTEVIFDMLLNEFDFGNPNTGIAFTMPISGMSF</sequence>
<evidence type="ECO:0000313" key="1">
    <source>
        <dbReference type="EMBL" id="RKD28944.1"/>
    </source>
</evidence>
<comment type="caution">
    <text evidence="1">The sequence shown here is derived from an EMBL/GenBank/DDBJ whole genome shotgun (WGS) entry which is preliminary data.</text>
</comment>